<accession>A0A7J6R579</accession>
<protein>
    <submittedName>
        <fullName evidence="2">Uncharacterized protein</fullName>
    </submittedName>
</protein>
<dbReference type="EMBL" id="JABANM010024693">
    <property type="protein sequence ID" value="KAF4715808.1"/>
    <property type="molecule type" value="Genomic_DNA"/>
</dbReference>
<evidence type="ECO:0000313" key="3">
    <source>
        <dbReference type="Proteomes" id="UP000574390"/>
    </source>
</evidence>
<organism evidence="2 3">
    <name type="scientific">Perkinsus olseni</name>
    <name type="common">Perkinsus atlanticus</name>
    <dbReference type="NCBI Taxonomy" id="32597"/>
    <lineage>
        <taxon>Eukaryota</taxon>
        <taxon>Sar</taxon>
        <taxon>Alveolata</taxon>
        <taxon>Perkinsozoa</taxon>
        <taxon>Perkinsea</taxon>
        <taxon>Perkinsida</taxon>
        <taxon>Perkinsidae</taxon>
        <taxon>Perkinsus</taxon>
    </lineage>
</organism>
<evidence type="ECO:0000256" key="1">
    <source>
        <dbReference type="SAM" id="MobiDB-lite"/>
    </source>
</evidence>
<evidence type="ECO:0000313" key="2">
    <source>
        <dbReference type="EMBL" id="KAF4715808.1"/>
    </source>
</evidence>
<dbReference type="AlphaFoldDB" id="A0A7J6R579"/>
<proteinExistence type="predicted"/>
<feature type="region of interest" description="Disordered" evidence="1">
    <location>
        <begin position="1"/>
        <end position="79"/>
    </location>
</feature>
<feature type="region of interest" description="Disordered" evidence="1">
    <location>
        <begin position="365"/>
        <end position="397"/>
    </location>
</feature>
<comment type="caution">
    <text evidence="2">The sequence shown here is derived from an EMBL/GenBank/DDBJ whole genome shotgun (WGS) entry which is preliminary data.</text>
</comment>
<reference evidence="2 3" key="1">
    <citation type="submission" date="2020-04" db="EMBL/GenBank/DDBJ databases">
        <title>Perkinsus olseni comparative genomics.</title>
        <authorList>
            <person name="Bogema D.R."/>
        </authorList>
    </citation>
    <scope>NUCLEOTIDE SEQUENCE [LARGE SCALE GENOMIC DNA]</scope>
    <source>
        <strain evidence="2">ATCC PRA-205</strain>
    </source>
</reference>
<gene>
    <name evidence="2" type="ORF">FOZ62_028609</name>
</gene>
<dbReference type="Proteomes" id="UP000574390">
    <property type="component" value="Unassembled WGS sequence"/>
</dbReference>
<name>A0A7J6R579_PEROL</name>
<sequence length="532" mass="58719">MAVDEKEEDAKGRGLHSHHAQSENDGIPANSVVEDRRRSVLPSRTREDAYEYQVKGEEALEGRPGLEPRSHSESPTTADGEVVVKVSDLVWIRGLLDAQRAALEASRATNTILADGIRAVLAPYMKGERRNMPVDSGTPDSPVSACKLVRALRKHMMSTSGMQATYITPILLIITLVECTATGPDRKERKSHFLPLSEADLPSGTYRAITGSDDRICDTLPDLTRFGMIVKGSSEGQTAQLKASSYRSLAFMNTGHPLGRYEQAGGLFPIGPKLFLRQECFRFVKSQIESALHEFQIRFAALFGLSRSSNPLSDLVMCKDSLEDETTVCYKPTRGWYKRSLTGCNHHFTLVKDTSTPGGLEALSSVEASAETQQSRKRKANPRSFREGSTTTEPKQQKMVIVDSENAAAVPSSGAITDGSYVVKEADFTAQVVIVTDADRKHRYGTFRIFGEKDILLPELEWVKKSRGCFQSWPISLEEPLPVLKKRFGRIVFSVSPDSVVICPKDVNKLELTLSDRDAGPAHSFILTKEPQ</sequence>
<feature type="compositionally biased region" description="Basic and acidic residues" evidence="1">
    <location>
        <begin position="33"/>
        <end position="72"/>
    </location>
</feature>